<evidence type="ECO:0000313" key="1">
    <source>
        <dbReference type="EMBL" id="EKM49354.1"/>
    </source>
</evidence>
<dbReference type="GeneID" id="18919811"/>
<dbReference type="HOGENOM" id="CLU_2146754_0_0_1"/>
<organism evidence="1 2">
    <name type="scientific">Phanerochaete carnosa (strain HHB-10118-sp)</name>
    <name type="common">White-rot fungus</name>
    <name type="synonym">Peniophora carnosa</name>
    <dbReference type="NCBI Taxonomy" id="650164"/>
    <lineage>
        <taxon>Eukaryota</taxon>
        <taxon>Fungi</taxon>
        <taxon>Dikarya</taxon>
        <taxon>Basidiomycota</taxon>
        <taxon>Agaricomycotina</taxon>
        <taxon>Agaricomycetes</taxon>
        <taxon>Polyporales</taxon>
        <taxon>Phanerochaetaceae</taxon>
        <taxon>Phanerochaete</taxon>
    </lineage>
</organism>
<evidence type="ECO:0000313" key="2">
    <source>
        <dbReference type="Proteomes" id="UP000008370"/>
    </source>
</evidence>
<proteinExistence type="predicted"/>
<dbReference type="Proteomes" id="UP000008370">
    <property type="component" value="Unassembled WGS sequence"/>
</dbReference>
<protein>
    <submittedName>
        <fullName evidence="1">Uncharacterized protein</fullName>
    </submittedName>
</protein>
<sequence length="112" mass="12055">MNTCATADTLSMLKTTELTSILHKGSSVLMRKKLSVADTKQQPLSDNGIGAGASAAMENEEQVILSGVAQMQSWLFKGKLVRCMKPSTPVAADNKDITTPLQAILCWDLQQC</sequence>
<name>K5VS26_PHACS</name>
<keyword evidence="2" id="KW-1185">Reference proteome</keyword>
<accession>K5VS26</accession>
<gene>
    <name evidence="1" type="ORF">PHACADRAFT_33513</name>
</gene>
<dbReference type="RefSeq" id="XP_007402089.1">
    <property type="nucleotide sequence ID" value="XM_007402027.1"/>
</dbReference>
<dbReference type="EMBL" id="JH930482">
    <property type="protein sequence ID" value="EKM49354.1"/>
    <property type="molecule type" value="Genomic_DNA"/>
</dbReference>
<dbReference type="AlphaFoldDB" id="K5VS26"/>
<reference evidence="1 2" key="1">
    <citation type="journal article" date="2012" name="BMC Genomics">
        <title>Comparative genomics of the white-rot fungi, Phanerochaete carnosa and P. chrysosporium, to elucidate the genetic basis of the distinct wood types they colonize.</title>
        <authorList>
            <person name="Suzuki H."/>
            <person name="MacDonald J."/>
            <person name="Syed K."/>
            <person name="Salamov A."/>
            <person name="Hori C."/>
            <person name="Aerts A."/>
            <person name="Henrissat B."/>
            <person name="Wiebenga A."/>
            <person name="vanKuyk P.A."/>
            <person name="Barry K."/>
            <person name="Lindquist E."/>
            <person name="LaButti K."/>
            <person name="Lapidus A."/>
            <person name="Lucas S."/>
            <person name="Coutinho P."/>
            <person name="Gong Y."/>
            <person name="Samejima M."/>
            <person name="Mahadevan R."/>
            <person name="Abou-Zaid M."/>
            <person name="de Vries R.P."/>
            <person name="Igarashi K."/>
            <person name="Yadav J.S."/>
            <person name="Grigoriev I.V."/>
            <person name="Master E.R."/>
        </authorList>
    </citation>
    <scope>NUCLEOTIDE SEQUENCE [LARGE SCALE GENOMIC DNA]</scope>
    <source>
        <strain evidence="1 2">HHB-10118-sp</strain>
    </source>
</reference>
<dbReference type="KEGG" id="pco:PHACADRAFT_33513"/>
<dbReference type="InParanoid" id="K5VS26"/>